<comment type="function">
    <text evidence="5">Catalyzes the reduction of 1-pyrroline-5-carboxylate (PCA) to L-proline.</text>
</comment>
<dbReference type="InterPro" id="IPR036291">
    <property type="entry name" value="NAD(P)-bd_dom_sf"/>
</dbReference>
<keyword evidence="3 5" id="KW-0521">NADP</keyword>
<evidence type="ECO:0000313" key="11">
    <source>
        <dbReference type="Proteomes" id="UP000238774"/>
    </source>
</evidence>
<dbReference type="SUPFAM" id="SSF51735">
    <property type="entry name" value="NAD(P)-binding Rossmann-fold domains"/>
    <property type="match status" value="1"/>
</dbReference>
<dbReference type="EC" id="1.5.1.2" evidence="5 6"/>
<keyword evidence="5 7" id="KW-0028">Amino-acid biosynthesis</keyword>
<comment type="catalytic activity">
    <reaction evidence="5 7">
        <text>L-proline + NADP(+) = (S)-1-pyrroline-5-carboxylate + NADPH + 2 H(+)</text>
        <dbReference type="Rhea" id="RHEA:14109"/>
        <dbReference type="ChEBI" id="CHEBI:15378"/>
        <dbReference type="ChEBI" id="CHEBI:17388"/>
        <dbReference type="ChEBI" id="CHEBI:57783"/>
        <dbReference type="ChEBI" id="CHEBI:58349"/>
        <dbReference type="ChEBI" id="CHEBI:60039"/>
        <dbReference type="EC" id="1.5.1.2"/>
    </reaction>
</comment>
<dbReference type="SUPFAM" id="SSF48179">
    <property type="entry name" value="6-phosphogluconate dehydrogenase C-terminal domain-like"/>
    <property type="match status" value="1"/>
</dbReference>
<dbReference type="PANTHER" id="PTHR11645">
    <property type="entry name" value="PYRROLINE-5-CARBOXYLATE REDUCTASE"/>
    <property type="match status" value="1"/>
</dbReference>
<dbReference type="PANTHER" id="PTHR11645:SF0">
    <property type="entry name" value="PYRROLINE-5-CARBOXYLATE REDUCTASE 3"/>
    <property type="match status" value="1"/>
</dbReference>
<evidence type="ECO:0000259" key="8">
    <source>
        <dbReference type="Pfam" id="PF03807"/>
    </source>
</evidence>
<evidence type="ECO:0000256" key="7">
    <source>
        <dbReference type="RuleBase" id="RU003903"/>
    </source>
</evidence>
<comment type="catalytic activity">
    <reaction evidence="5">
        <text>L-proline + NAD(+) = (S)-1-pyrroline-5-carboxylate + NADH + 2 H(+)</text>
        <dbReference type="Rhea" id="RHEA:14105"/>
        <dbReference type="ChEBI" id="CHEBI:15378"/>
        <dbReference type="ChEBI" id="CHEBI:17388"/>
        <dbReference type="ChEBI" id="CHEBI:57540"/>
        <dbReference type="ChEBI" id="CHEBI:57945"/>
        <dbReference type="ChEBI" id="CHEBI:60039"/>
        <dbReference type="EC" id="1.5.1.2"/>
    </reaction>
</comment>
<evidence type="ECO:0000313" key="10">
    <source>
        <dbReference type="EMBL" id="PQL11598.1"/>
    </source>
</evidence>
<dbReference type="EMBL" id="PPCX01000011">
    <property type="protein sequence ID" value="PQL11598.1"/>
    <property type="molecule type" value="Genomic_DNA"/>
</dbReference>
<dbReference type="InterPro" id="IPR028939">
    <property type="entry name" value="P5C_Rdtase_cat_N"/>
</dbReference>
<comment type="subcellular location">
    <subcellularLocation>
        <location evidence="5">Cytoplasm</location>
    </subcellularLocation>
</comment>
<dbReference type="HAMAP" id="MF_01925">
    <property type="entry name" value="P5C_reductase"/>
    <property type="match status" value="1"/>
</dbReference>
<dbReference type="InterPro" id="IPR000304">
    <property type="entry name" value="Pyrroline-COOH_reductase"/>
</dbReference>
<dbReference type="PROSITE" id="PS00521">
    <property type="entry name" value="P5CR"/>
    <property type="match status" value="1"/>
</dbReference>
<evidence type="ECO:0000256" key="5">
    <source>
        <dbReference type="HAMAP-Rule" id="MF_01925"/>
    </source>
</evidence>
<keyword evidence="2 5" id="KW-0641">Proline biosynthesis</keyword>
<protein>
    <recommendedName>
        <fullName evidence="5 6">Pyrroline-5-carboxylate reductase</fullName>
        <shortName evidence="5">P5C reductase</shortName>
        <shortName evidence="5">P5CR</shortName>
        <ecNumber evidence="5 6">1.5.1.2</ecNumber>
    </recommendedName>
    <alternativeName>
        <fullName evidence="5">PCA reductase</fullName>
    </alternativeName>
</protein>
<accession>A0ABX5BYK3</accession>
<comment type="caution">
    <text evidence="10">The sequence shown here is derived from an EMBL/GenBank/DDBJ whole genome shotgun (WGS) entry which is preliminary data.</text>
</comment>
<organism evidence="10 11">
    <name type="scientific">Veillonella rogosae JCM 15642</name>
    <dbReference type="NCBI Taxonomy" id="1298595"/>
    <lineage>
        <taxon>Bacteria</taxon>
        <taxon>Bacillati</taxon>
        <taxon>Bacillota</taxon>
        <taxon>Negativicutes</taxon>
        <taxon>Veillonellales</taxon>
        <taxon>Veillonellaceae</taxon>
        <taxon>Veillonella</taxon>
    </lineage>
</organism>
<evidence type="ECO:0000256" key="2">
    <source>
        <dbReference type="ARBA" id="ARBA00022650"/>
    </source>
</evidence>
<dbReference type="InterPro" id="IPR029036">
    <property type="entry name" value="P5CR_dimer"/>
</dbReference>
<feature type="domain" description="Pyrroline-5-carboxylate reductase dimerisation" evidence="9">
    <location>
        <begin position="163"/>
        <end position="267"/>
    </location>
</feature>
<evidence type="ECO:0000256" key="6">
    <source>
        <dbReference type="NCBIfam" id="TIGR00112"/>
    </source>
</evidence>
<sequence>MVVTTMLGKTLFIGVGSMGGALLRGALQHGVLKASDTHILVRREEQCKALTEEFGVVGFTTLPDVNEYNTILLAVKPQVLPSVFETLKEVPYGTVMISVAAGITLDTLDAAIPQANWFRAMPNTPASIGAGMTALAGDDVNTDLGRAVQALFEAVGEVAVVSEADLDRLGALSGAGPGYMFVILDALADAGVRIGLPRHLAIKAAAQTMYGAGKMALESGNHPAVLRDQVTSPGGTTIAGIGAMEKGGLRSALQDGVVACLARSNELGK</sequence>
<dbReference type="NCBIfam" id="TIGR00112">
    <property type="entry name" value="proC"/>
    <property type="match status" value="1"/>
</dbReference>
<dbReference type="PIRSF" id="PIRSF000193">
    <property type="entry name" value="Pyrrol-5-carb_rd"/>
    <property type="match status" value="1"/>
</dbReference>
<keyword evidence="11" id="KW-1185">Reference proteome</keyword>
<evidence type="ECO:0000256" key="3">
    <source>
        <dbReference type="ARBA" id="ARBA00022857"/>
    </source>
</evidence>
<evidence type="ECO:0000256" key="1">
    <source>
        <dbReference type="ARBA" id="ARBA00005525"/>
    </source>
</evidence>
<gene>
    <name evidence="5 10" type="primary">proC</name>
    <name evidence="10" type="ORF">VRHSUH09_08075</name>
</gene>
<reference evidence="10 11" key="1">
    <citation type="submission" date="2018-01" db="EMBL/GenBank/DDBJ databases">
        <title>Draft genome sequences of clinical isolates and type strains of oral Veillonella including Veillonella infantum sp., nov.</title>
        <authorList>
            <person name="Mashima I."/>
            <person name="Liao Y.-C."/>
            <person name="Sabharwal A."/>
            <person name="Haase E.M."/>
            <person name="Nakazawa F."/>
            <person name="Scannapieco F.A."/>
        </authorList>
    </citation>
    <scope>NUCLEOTIDE SEQUENCE [LARGE SCALE GENOMIC DNA]</scope>
    <source>
        <strain evidence="10 11">JCM 15642</strain>
    </source>
</reference>
<dbReference type="InterPro" id="IPR053790">
    <property type="entry name" value="P5CR-like_CS"/>
</dbReference>
<name>A0ABX5BYK3_9FIRM</name>
<keyword evidence="5" id="KW-0963">Cytoplasm</keyword>
<comment type="pathway">
    <text evidence="5 7">Amino-acid biosynthesis; L-proline biosynthesis; L-proline from L-glutamate 5-semialdehyde: step 1/1.</text>
</comment>
<feature type="domain" description="Pyrroline-5-carboxylate reductase catalytic N-terminal" evidence="8">
    <location>
        <begin position="12"/>
        <end position="102"/>
    </location>
</feature>
<keyword evidence="4 5" id="KW-0560">Oxidoreductase</keyword>
<dbReference type="Proteomes" id="UP000238774">
    <property type="component" value="Unassembled WGS sequence"/>
</dbReference>
<comment type="similarity">
    <text evidence="1 5 7">Belongs to the pyrroline-5-carboxylate reductase family.</text>
</comment>
<proteinExistence type="inferred from homology"/>
<evidence type="ECO:0000256" key="4">
    <source>
        <dbReference type="ARBA" id="ARBA00023002"/>
    </source>
</evidence>
<evidence type="ECO:0000259" key="9">
    <source>
        <dbReference type="Pfam" id="PF14748"/>
    </source>
</evidence>
<dbReference type="InterPro" id="IPR008927">
    <property type="entry name" value="6-PGluconate_DH-like_C_sf"/>
</dbReference>
<dbReference type="Pfam" id="PF03807">
    <property type="entry name" value="F420_oxidored"/>
    <property type="match status" value="1"/>
</dbReference>
<dbReference type="Gene3D" id="1.10.3730.10">
    <property type="entry name" value="ProC C-terminal domain-like"/>
    <property type="match status" value="1"/>
</dbReference>
<dbReference type="Pfam" id="PF14748">
    <property type="entry name" value="P5CR_dimer"/>
    <property type="match status" value="1"/>
</dbReference>
<dbReference type="Gene3D" id="3.40.50.720">
    <property type="entry name" value="NAD(P)-binding Rossmann-like Domain"/>
    <property type="match status" value="1"/>
</dbReference>